<proteinExistence type="predicted"/>
<evidence type="ECO:0000313" key="2">
    <source>
        <dbReference type="EMBL" id="NPT43071.1"/>
    </source>
</evidence>
<dbReference type="SUPFAM" id="SSF53474">
    <property type="entry name" value="alpha/beta-Hydrolases"/>
    <property type="match status" value="1"/>
</dbReference>
<comment type="caution">
    <text evidence="2">The sequence shown here is derived from an EMBL/GenBank/DDBJ whole genome shotgun (WGS) entry which is preliminary data.</text>
</comment>
<dbReference type="Pfam" id="PF00561">
    <property type="entry name" value="Abhydrolase_1"/>
    <property type="match status" value="1"/>
</dbReference>
<evidence type="ECO:0000313" key="3">
    <source>
        <dbReference type="Proteomes" id="UP000652198"/>
    </source>
</evidence>
<reference evidence="2 3" key="1">
    <citation type="submission" date="2019-11" db="EMBL/GenBank/DDBJ databases">
        <title>Metabolism of dissolved organic matter in forest soils.</title>
        <authorList>
            <person name="Cyle K.T."/>
            <person name="Wilhelm R.C."/>
            <person name="Martinez C.E."/>
        </authorList>
    </citation>
    <scope>NUCLEOTIDE SEQUENCE [LARGE SCALE GENOMIC DNA]</scope>
    <source>
        <strain evidence="2 3">1N</strain>
    </source>
</reference>
<name>A0ABX2BQR7_9BURK</name>
<dbReference type="Gene3D" id="3.40.50.1820">
    <property type="entry name" value="alpha/beta hydrolase"/>
    <property type="match status" value="1"/>
</dbReference>
<organism evidence="2 3">
    <name type="scientific">Paraburkholderia solitsugae</name>
    <dbReference type="NCBI Taxonomy" id="2675748"/>
    <lineage>
        <taxon>Bacteria</taxon>
        <taxon>Pseudomonadati</taxon>
        <taxon>Pseudomonadota</taxon>
        <taxon>Betaproteobacteria</taxon>
        <taxon>Burkholderiales</taxon>
        <taxon>Burkholderiaceae</taxon>
        <taxon>Paraburkholderia</taxon>
    </lineage>
</organism>
<accession>A0ABX2BQR7</accession>
<keyword evidence="2" id="KW-0378">Hydrolase</keyword>
<dbReference type="PANTHER" id="PTHR43798">
    <property type="entry name" value="MONOACYLGLYCEROL LIPASE"/>
    <property type="match status" value="1"/>
</dbReference>
<feature type="domain" description="AB hydrolase-1" evidence="1">
    <location>
        <begin position="43"/>
        <end position="267"/>
    </location>
</feature>
<dbReference type="InterPro" id="IPR000073">
    <property type="entry name" value="AB_hydrolase_1"/>
</dbReference>
<sequence length="283" mass="31060">MASSDDIHRRALCVDNKRLGIMPFFNCDGQRLWYVDTGNATGPAVVFSHGFLMDGSMFATNIEALRSDFRCIVWDQRGFGQTGAVDKPFTFWDSARDLLALLDHLEIGSAALVGMSQGGFLSMRAALLEPDRVRALGLISTRADVDVQPVIDSFVQLKQMWADSGAALVADHLRSLLIGGDFDASRWTRAWHQMPKAGFEYPVDALTGRDDITLRLQKITCPAIVFHGSNDPAIDIAHGRSLALGLPNTKGFVTVDGAGHAPNLTHPQFVNGLLREFLLRYMS</sequence>
<dbReference type="GO" id="GO:0016787">
    <property type="term" value="F:hydrolase activity"/>
    <property type="evidence" value="ECO:0007669"/>
    <property type="project" value="UniProtKB-KW"/>
</dbReference>
<dbReference type="RefSeq" id="WP_172311930.1">
    <property type="nucleotide sequence ID" value="NZ_WOEY01000066.1"/>
</dbReference>
<dbReference type="Proteomes" id="UP000652198">
    <property type="component" value="Unassembled WGS sequence"/>
</dbReference>
<protein>
    <submittedName>
        <fullName evidence="2">Alpha/beta fold hydrolase</fullName>
    </submittedName>
</protein>
<dbReference type="InterPro" id="IPR029058">
    <property type="entry name" value="AB_hydrolase_fold"/>
</dbReference>
<evidence type="ECO:0000259" key="1">
    <source>
        <dbReference type="Pfam" id="PF00561"/>
    </source>
</evidence>
<dbReference type="PRINTS" id="PR00111">
    <property type="entry name" value="ABHYDROLASE"/>
</dbReference>
<dbReference type="EMBL" id="WOEY01000066">
    <property type="protein sequence ID" value="NPT43071.1"/>
    <property type="molecule type" value="Genomic_DNA"/>
</dbReference>
<dbReference type="InterPro" id="IPR050266">
    <property type="entry name" value="AB_hydrolase_sf"/>
</dbReference>
<keyword evidence="3" id="KW-1185">Reference proteome</keyword>
<gene>
    <name evidence="2" type="ORF">GNZ12_17465</name>
</gene>